<dbReference type="EMBL" id="LMCB01000104">
    <property type="protein sequence ID" value="KZL11590.1"/>
    <property type="molecule type" value="Genomic_DNA"/>
</dbReference>
<evidence type="ECO:0000313" key="3">
    <source>
        <dbReference type="Proteomes" id="UP000076577"/>
    </source>
</evidence>
<proteinExistence type="predicted"/>
<protein>
    <submittedName>
        <fullName evidence="2">Transposase DDE domain protein</fullName>
    </submittedName>
</protein>
<comment type="caution">
    <text evidence="2">The sequence shown here is derived from an EMBL/GenBank/DDBJ whole genome shotgun (WGS) entry which is preliminary data.</text>
</comment>
<reference evidence="2 3" key="1">
    <citation type="journal article" date="2016" name="Front. Microbiol.">
        <title>Comparative Genomic Analysis Reveals a Diverse Repertoire of Genes Involved in Prokaryote-Eukaryote Interactions within the Pseudovibrio Genus.</title>
        <authorList>
            <person name="Romano S."/>
            <person name="Fernandez-Guerra A."/>
            <person name="Reen F.J."/>
            <person name="Glockner F.O."/>
            <person name="Crowley S.P."/>
            <person name="O'Sullivan O."/>
            <person name="Cotter P.D."/>
            <person name="Adams C."/>
            <person name="Dobson A.D."/>
            <person name="O'Gara F."/>
        </authorList>
    </citation>
    <scope>NUCLEOTIDE SEQUENCE [LARGE SCALE GENOMIC DNA]</scope>
    <source>
        <strain evidence="2 3">Ad2</strain>
    </source>
</reference>
<dbReference type="Pfam" id="PF13737">
    <property type="entry name" value="DDE_Tnp_1_5"/>
    <property type="match status" value="1"/>
</dbReference>
<dbReference type="OrthoDB" id="8451553at2"/>
<dbReference type="InterPro" id="IPR053172">
    <property type="entry name" value="Tn903_transposase"/>
</dbReference>
<feature type="domain" description="Transposase DDE" evidence="1">
    <location>
        <begin position="32"/>
        <end position="141"/>
    </location>
</feature>
<dbReference type="AlphaFoldDB" id="A0A161V384"/>
<evidence type="ECO:0000259" key="1">
    <source>
        <dbReference type="Pfam" id="PF13737"/>
    </source>
</evidence>
<dbReference type="PANTHER" id="PTHR34631:SF3">
    <property type="entry name" value="ISSOD12 TRANSPOSASE TNPA_ISSOD12"/>
    <property type="match status" value="1"/>
</dbReference>
<dbReference type="PATRIC" id="fig|989403.3.peg.4341"/>
<name>A0A161V384_9HYPH</name>
<evidence type="ECO:0000313" key="2">
    <source>
        <dbReference type="EMBL" id="KZL11590.1"/>
    </source>
</evidence>
<dbReference type="NCBIfam" id="NF033579">
    <property type="entry name" value="transpos_IS5_2"/>
    <property type="match status" value="1"/>
</dbReference>
<keyword evidence="3" id="KW-1185">Reference proteome</keyword>
<dbReference type="STRING" id="989403.SAMN05421798_1501"/>
<dbReference type="RefSeq" id="WP_068009920.1">
    <property type="nucleotide sequence ID" value="NZ_LMCB01000104.1"/>
</dbReference>
<dbReference type="InterPro" id="IPR053520">
    <property type="entry name" value="Transposase_Tn903"/>
</dbReference>
<gene>
    <name evidence="2" type="ORF">PsAD2_03985</name>
</gene>
<accession>A0A161V384</accession>
<sequence>MPYKFNASRRHKFVKPRFRVTNWSEYNESLRRRGDVTVWISDAVAHQWAADRRTTRGGQAKYSSLAIETCLTVRVVFGLALRQTQGFMRSLLRLMKLDLVVPDFSTLSRRAGKLDFEQLKQQAKSEPVHLVVDSTGLKVFGAGEWQENKHGTAVKRRSWCKLHLGMNLDTGEILCSDLTEESAADPTVLPDLLDQIEGVVASFIGDGAHDGDPVSNELQHRFEGVEVITPPPKNAVPSPKAESAPTQRDQHIATIQNEGRMAWQKQTGYTQRSRIETQMGRYKQVIGNKLKARNIKTQRAEAKIGVNALNIMNALGRPTFEKVS</sequence>
<dbReference type="Proteomes" id="UP000076577">
    <property type="component" value="Unassembled WGS sequence"/>
</dbReference>
<dbReference type="PANTHER" id="PTHR34631">
    <property type="match status" value="1"/>
</dbReference>
<organism evidence="2 3">
    <name type="scientific">Pseudovibrio axinellae</name>
    <dbReference type="NCBI Taxonomy" id="989403"/>
    <lineage>
        <taxon>Bacteria</taxon>
        <taxon>Pseudomonadati</taxon>
        <taxon>Pseudomonadota</taxon>
        <taxon>Alphaproteobacteria</taxon>
        <taxon>Hyphomicrobiales</taxon>
        <taxon>Stappiaceae</taxon>
        <taxon>Pseudovibrio</taxon>
    </lineage>
</organism>
<dbReference type="InterPro" id="IPR025668">
    <property type="entry name" value="Tnp_DDE_dom"/>
</dbReference>